<comment type="caution">
    <text evidence="1">The sequence shown here is derived from an EMBL/GenBank/DDBJ whole genome shotgun (WGS) entry which is preliminary data.</text>
</comment>
<keyword evidence="2" id="KW-1185">Reference proteome</keyword>
<evidence type="ECO:0000313" key="1">
    <source>
        <dbReference type="EMBL" id="KAH7140380.1"/>
    </source>
</evidence>
<gene>
    <name evidence="1" type="ORF">B0J13DRAFT_527124</name>
</gene>
<dbReference type="AlphaFoldDB" id="A0A9P9EM79"/>
<dbReference type="EMBL" id="JAGMUU010000013">
    <property type="protein sequence ID" value="KAH7140380.1"/>
    <property type="molecule type" value="Genomic_DNA"/>
</dbReference>
<sequence length="483" mass="53313">MGRFIPSMSKRHEYSMTIVLVEWQNSTQTDSPRVQFWTLDCPVGSQPQPQALPIPEAVPDRINELGPRQSEKWTDGGRSKVHLPPLVAYDTASSSIMMHSLIAGDDVDVDFSRWGPGIRLTEVQAMERLFNGAPAGLGDAKHLSPLGCIRSNIWRGSVDGPSSSSSGYLMAIAMGDGNGVVEVKYRSKKLERDSFASRLISKAYKFHEQTVRTAWTLEASETGCWPPSSSSIPLHVFSVGSRMSYLVLATLCQNRAKTANILSLRMINDTMAFSESSSMVEANEDRGLRWQVQNFELPLGVSNVAPIVLGVDRKPHLFVFYFDQGALHYARAKYAGSARFTDFCDKLSCATNAAEEMKPSAHASSTVTRSRWSVVPYQYRSSRPQEPDPALSAEPEGKQLPVETLPLAAEGCQPYVVVANDFVWIFYEGADKDAKYVRHKVLRDVDTFGEGWEAASWETGSQGAGGSRHFVPVVVPGDFMAMR</sequence>
<reference evidence="1" key="1">
    <citation type="journal article" date="2021" name="Nat. Commun.">
        <title>Genetic determinants of endophytism in the Arabidopsis root mycobiome.</title>
        <authorList>
            <person name="Mesny F."/>
            <person name="Miyauchi S."/>
            <person name="Thiergart T."/>
            <person name="Pickel B."/>
            <person name="Atanasova L."/>
            <person name="Karlsson M."/>
            <person name="Huettel B."/>
            <person name="Barry K.W."/>
            <person name="Haridas S."/>
            <person name="Chen C."/>
            <person name="Bauer D."/>
            <person name="Andreopoulos W."/>
            <person name="Pangilinan J."/>
            <person name="LaButti K."/>
            <person name="Riley R."/>
            <person name="Lipzen A."/>
            <person name="Clum A."/>
            <person name="Drula E."/>
            <person name="Henrissat B."/>
            <person name="Kohler A."/>
            <person name="Grigoriev I.V."/>
            <person name="Martin F.M."/>
            <person name="Hacquard S."/>
        </authorList>
    </citation>
    <scope>NUCLEOTIDE SEQUENCE</scope>
    <source>
        <strain evidence="1">MPI-CAGE-AT-0021</strain>
    </source>
</reference>
<organism evidence="1 2">
    <name type="scientific">Dactylonectria estremocensis</name>
    <dbReference type="NCBI Taxonomy" id="1079267"/>
    <lineage>
        <taxon>Eukaryota</taxon>
        <taxon>Fungi</taxon>
        <taxon>Dikarya</taxon>
        <taxon>Ascomycota</taxon>
        <taxon>Pezizomycotina</taxon>
        <taxon>Sordariomycetes</taxon>
        <taxon>Hypocreomycetidae</taxon>
        <taxon>Hypocreales</taxon>
        <taxon>Nectriaceae</taxon>
        <taxon>Dactylonectria</taxon>
    </lineage>
</organism>
<protein>
    <submittedName>
        <fullName evidence="1">Uncharacterized protein</fullName>
    </submittedName>
</protein>
<dbReference type="Proteomes" id="UP000717696">
    <property type="component" value="Unassembled WGS sequence"/>
</dbReference>
<proteinExistence type="predicted"/>
<name>A0A9P9EM79_9HYPO</name>
<accession>A0A9P9EM79</accession>
<dbReference type="OrthoDB" id="5140724at2759"/>
<evidence type="ECO:0000313" key="2">
    <source>
        <dbReference type="Proteomes" id="UP000717696"/>
    </source>
</evidence>